<feature type="domain" description="Fe/B12 periplasmic-binding" evidence="1">
    <location>
        <begin position="66"/>
        <end position="342"/>
    </location>
</feature>
<dbReference type="PANTHER" id="PTHR30535">
    <property type="entry name" value="VITAMIN B12-BINDING PROTEIN"/>
    <property type="match status" value="1"/>
</dbReference>
<protein>
    <submittedName>
        <fullName evidence="2">Iron complex transport system substrate-binding protein</fullName>
    </submittedName>
</protein>
<gene>
    <name evidence="2" type="ORF">SAMN04488696_0849</name>
</gene>
<dbReference type="STRING" id="487685.SAMN04488696_0849"/>
<dbReference type="RefSeq" id="WP_091933543.1">
    <property type="nucleotide sequence ID" value="NZ_FOUJ01000001.1"/>
</dbReference>
<keyword evidence="3" id="KW-1185">Reference proteome</keyword>
<dbReference type="EMBL" id="FOUJ01000001">
    <property type="protein sequence ID" value="SFM30422.1"/>
    <property type="molecule type" value="Genomic_DNA"/>
</dbReference>
<evidence type="ECO:0000313" key="2">
    <source>
        <dbReference type="EMBL" id="SFM30422.1"/>
    </source>
</evidence>
<evidence type="ECO:0000313" key="3">
    <source>
        <dbReference type="Proteomes" id="UP000198535"/>
    </source>
</evidence>
<proteinExistence type="predicted"/>
<reference evidence="3" key="1">
    <citation type="submission" date="2016-10" db="EMBL/GenBank/DDBJ databases">
        <authorList>
            <person name="Varghese N."/>
            <person name="Submissions S."/>
        </authorList>
    </citation>
    <scope>NUCLEOTIDE SEQUENCE [LARGE SCALE GENOMIC DNA]</scope>
    <source>
        <strain evidence="3">Mob M</strain>
    </source>
</reference>
<dbReference type="OrthoDB" id="24039at2157"/>
<name>A0A1I4PRF2_9EURY</name>
<dbReference type="PROSITE" id="PS51257">
    <property type="entry name" value="PROKAR_LIPOPROTEIN"/>
    <property type="match status" value="1"/>
</dbReference>
<dbReference type="PROSITE" id="PS50983">
    <property type="entry name" value="FE_B12_PBP"/>
    <property type="match status" value="1"/>
</dbReference>
<dbReference type="Proteomes" id="UP000198535">
    <property type="component" value="Unassembled WGS sequence"/>
</dbReference>
<dbReference type="Pfam" id="PF01497">
    <property type="entry name" value="Peripla_BP_2"/>
    <property type="match status" value="1"/>
</dbReference>
<dbReference type="AlphaFoldDB" id="A0A1I4PRF2"/>
<dbReference type="SUPFAM" id="SSF53807">
    <property type="entry name" value="Helical backbone' metal receptor"/>
    <property type="match status" value="1"/>
</dbReference>
<dbReference type="Gene3D" id="3.40.50.1980">
    <property type="entry name" value="Nitrogenase molybdenum iron protein domain"/>
    <property type="match status" value="2"/>
</dbReference>
<accession>A0A1I4PRF2</accession>
<dbReference type="PANTHER" id="PTHR30535:SF34">
    <property type="entry name" value="MOLYBDATE-BINDING PROTEIN MOLA"/>
    <property type="match status" value="1"/>
</dbReference>
<dbReference type="InterPro" id="IPR002491">
    <property type="entry name" value="ABC_transptr_periplasmic_BD"/>
</dbReference>
<evidence type="ECO:0000259" key="1">
    <source>
        <dbReference type="PROSITE" id="PS50983"/>
    </source>
</evidence>
<dbReference type="InterPro" id="IPR050902">
    <property type="entry name" value="ABC_Transporter_SBP"/>
</dbReference>
<sequence length="390" mass="43796">MSENRTILAVLFIALTMASVLVSGCMGDASISQSILTPEETENEAEMITVQDSLGRNVEVPKDPESVICSGAGGLRYLTYLQAEDRIVAVDSSEHKVSVGKAYAVVNSYFESYPMFGKNGENLETILNLDPQPQVIFTMYTTNGYDPDEMQDKTGIPVIALKEGDMVNNREDMYQILRIMGEVMDKEERAEEVISFFDSNIAELNERTENIPDEEKITCYAGGVGSSSAYDFLRTDSNYPALYFINANNVAYNPENMSVEKISKESILVWDPEIVFVELRPSMFDGENYAPYQLEHDEAYSQLQAVQNENVYGMLPYKFYSHNPDTALVNAYFAGTILFPEQFEDITVEDKAAEIYGFLVCEGDKEKGMSVYETMLTISDTPVYESIEFE</sequence>
<organism evidence="2 3">
    <name type="scientific">Methanolobus profundi</name>
    <dbReference type="NCBI Taxonomy" id="487685"/>
    <lineage>
        <taxon>Archaea</taxon>
        <taxon>Methanobacteriati</taxon>
        <taxon>Methanobacteriota</taxon>
        <taxon>Stenosarchaea group</taxon>
        <taxon>Methanomicrobia</taxon>
        <taxon>Methanosarcinales</taxon>
        <taxon>Methanosarcinaceae</taxon>
        <taxon>Methanolobus</taxon>
    </lineage>
</organism>